<sequence>MNKILVIAPYQGLKELFLEVNEDLHKNIHVEMGDLYKGLAIAKEYENKGFDVIISRGATALLLQEHCQLPVVDVKISGYDILRTLTLIKGYPEKIGVMSYHNTIQGADEVGKLLEMDLTFFPISTETEIEDQIRSAIEQNIQVIIGDQISTYTASQFGLKAILITSGRESVEEALKEAEKVAYYTAKERTLRQLYESIIRDYPDGILVTDKQGKVQVLNDKAEKLLDLTKEQATAQKLKSIHPALGAPCDATNGPGTKEIIEVNGETIILNKGPLAVQGNPPSELTILQTVSDIQETESLVRQKQSLKSSRATKHFNHLVASSPAMKEVIRTAKRFCKSDTPLLIYGEPGTGKHSLAQAIHNESGRKNQPFLFINCEAFNEKNMELELLGDHEEQTPGIFELAHGGTVFMDAIGKLSLPLQAKLINVLLEKKVARQNGGKTIPIDVRIIAAHSESLHELVEVRRFREDLYHLLNGGTIVIPPLRERREDIRELVRWFIVSANPKFGKQIVGCREEVLDRLTHASWPGNVLELKHMVERMCVFTSGPFIELKEVLPFLEEMDMNANHHPHVQGIDIAGKTLDQLEKEIISRVLEEEDYNQTAVAKRLGINRSTLWRKIKEIEKADG</sequence>
<dbReference type="SMART" id="SM00382">
    <property type="entry name" value="AAA"/>
    <property type="match status" value="1"/>
</dbReference>
<dbReference type="InterPro" id="IPR009057">
    <property type="entry name" value="Homeodomain-like_sf"/>
</dbReference>
<evidence type="ECO:0000256" key="2">
    <source>
        <dbReference type="ARBA" id="ARBA00022840"/>
    </source>
</evidence>
<keyword evidence="3" id="KW-0805">Transcription regulation</keyword>
<dbReference type="InterPro" id="IPR000014">
    <property type="entry name" value="PAS"/>
</dbReference>
<dbReference type="InterPro" id="IPR035965">
    <property type="entry name" value="PAS-like_dom_sf"/>
</dbReference>
<dbReference type="Gene3D" id="1.10.8.60">
    <property type="match status" value="1"/>
</dbReference>
<evidence type="ECO:0000259" key="6">
    <source>
        <dbReference type="PROSITE" id="PS50112"/>
    </source>
</evidence>
<dbReference type="Pfam" id="PF25601">
    <property type="entry name" value="AAA_lid_14"/>
    <property type="match status" value="1"/>
</dbReference>
<dbReference type="InterPro" id="IPR003593">
    <property type="entry name" value="AAA+_ATPase"/>
</dbReference>
<protein>
    <submittedName>
        <fullName evidence="7">Fis family transcriptional regulator</fullName>
    </submittedName>
</protein>
<dbReference type="Pfam" id="PF06506">
    <property type="entry name" value="PrpR_N"/>
    <property type="match status" value="1"/>
</dbReference>
<dbReference type="PANTHER" id="PTHR32071:SF57">
    <property type="entry name" value="C4-DICARBOXYLATE TRANSPORT TRANSCRIPTIONAL REGULATORY PROTEIN DCTD"/>
    <property type="match status" value="1"/>
</dbReference>
<dbReference type="Gene3D" id="3.30.450.20">
    <property type="entry name" value="PAS domain"/>
    <property type="match status" value="1"/>
</dbReference>
<dbReference type="EMBL" id="CP013652">
    <property type="protein sequence ID" value="ALS24632.1"/>
    <property type="molecule type" value="Genomic_DNA"/>
</dbReference>
<reference evidence="7 8" key="2">
    <citation type="journal article" date="2016" name="Genome Announc.">
        <title>Complete Genome Sequences of Two Interactive Moderate Thermophiles, Paenibacillus napthalenovorans 32O-Y and Paenibacillus sp. 32O-W.</title>
        <authorList>
            <person name="Butler R.R.III."/>
            <person name="Wang J."/>
            <person name="Stark B.C."/>
            <person name="Pombert J.F."/>
        </authorList>
    </citation>
    <scope>NUCLEOTIDE SEQUENCE [LARGE SCALE GENOMIC DNA]</scope>
    <source>
        <strain evidence="7 8">32O-Y</strain>
    </source>
</reference>
<dbReference type="SUPFAM" id="SSF159800">
    <property type="entry name" value="PrpR receptor domain-like"/>
    <property type="match status" value="1"/>
</dbReference>
<keyword evidence="1" id="KW-0547">Nucleotide-binding</keyword>
<accession>A0A0U2UEH8</accession>
<dbReference type="Pfam" id="PF02954">
    <property type="entry name" value="HTH_8"/>
    <property type="match status" value="1"/>
</dbReference>
<dbReference type="RefSeq" id="WP_062410233.1">
    <property type="nucleotide sequence ID" value="NZ_CP013652.1"/>
</dbReference>
<keyword evidence="4" id="KW-0804">Transcription</keyword>
<evidence type="ECO:0000313" key="8">
    <source>
        <dbReference type="Proteomes" id="UP000061660"/>
    </source>
</evidence>
<dbReference type="PRINTS" id="PR01590">
    <property type="entry name" value="HTHFIS"/>
</dbReference>
<dbReference type="Pfam" id="PF00158">
    <property type="entry name" value="Sigma54_activat"/>
    <property type="match status" value="1"/>
</dbReference>
<evidence type="ECO:0000256" key="3">
    <source>
        <dbReference type="ARBA" id="ARBA00023015"/>
    </source>
</evidence>
<dbReference type="AlphaFoldDB" id="A0A0U2UEH8"/>
<dbReference type="GO" id="GO:0043565">
    <property type="term" value="F:sequence-specific DNA binding"/>
    <property type="evidence" value="ECO:0007669"/>
    <property type="project" value="InterPro"/>
</dbReference>
<dbReference type="SUPFAM" id="SSF55785">
    <property type="entry name" value="PYP-like sensor domain (PAS domain)"/>
    <property type="match status" value="1"/>
</dbReference>
<dbReference type="PROSITE" id="PS50112">
    <property type="entry name" value="PAS"/>
    <property type="match status" value="1"/>
</dbReference>
<dbReference type="KEGG" id="pnp:IJ22_43460"/>
<dbReference type="InterPro" id="IPR013767">
    <property type="entry name" value="PAS_fold"/>
</dbReference>
<organism evidence="7 8">
    <name type="scientific">Paenibacillus naphthalenovorans</name>
    <dbReference type="NCBI Taxonomy" id="162209"/>
    <lineage>
        <taxon>Bacteria</taxon>
        <taxon>Bacillati</taxon>
        <taxon>Bacillota</taxon>
        <taxon>Bacilli</taxon>
        <taxon>Bacillales</taxon>
        <taxon>Paenibacillaceae</taxon>
        <taxon>Paenibacillus</taxon>
    </lineage>
</organism>
<dbReference type="PANTHER" id="PTHR32071">
    <property type="entry name" value="TRANSCRIPTIONAL REGULATORY PROTEIN"/>
    <property type="match status" value="1"/>
</dbReference>
<dbReference type="GO" id="GO:0000156">
    <property type="term" value="F:phosphorelay response regulator activity"/>
    <property type="evidence" value="ECO:0007669"/>
    <property type="project" value="InterPro"/>
</dbReference>
<dbReference type="GO" id="GO:0006355">
    <property type="term" value="P:regulation of DNA-templated transcription"/>
    <property type="evidence" value="ECO:0007669"/>
    <property type="project" value="InterPro"/>
</dbReference>
<proteinExistence type="predicted"/>
<dbReference type="SUPFAM" id="SSF52540">
    <property type="entry name" value="P-loop containing nucleoside triphosphate hydrolases"/>
    <property type="match status" value="1"/>
</dbReference>
<dbReference type="PATRIC" id="fig|162209.4.peg.4588"/>
<dbReference type="InterPro" id="IPR010524">
    <property type="entry name" value="Sig_transdc_resp-reg_PrpR_N"/>
</dbReference>
<dbReference type="Proteomes" id="UP000061660">
    <property type="component" value="Chromosome"/>
</dbReference>
<dbReference type="InterPro" id="IPR002197">
    <property type="entry name" value="HTH_Fis"/>
</dbReference>
<dbReference type="OrthoDB" id="9771372at2"/>
<dbReference type="Gene3D" id="3.40.50.300">
    <property type="entry name" value="P-loop containing nucleotide triphosphate hydrolases"/>
    <property type="match status" value="1"/>
</dbReference>
<keyword evidence="8" id="KW-1185">Reference proteome</keyword>
<dbReference type="GO" id="GO:0005524">
    <property type="term" value="F:ATP binding"/>
    <property type="evidence" value="ECO:0007669"/>
    <property type="project" value="UniProtKB-KW"/>
</dbReference>
<dbReference type="STRING" id="162209.IJ22_43460"/>
<dbReference type="Pfam" id="PF00989">
    <property type="entry name" value="PAS"/>
    <property type="match status" value="1"/>
</dbReference>
<feature type="domain" description="PAS" evidence="6">
    <location>
        <begin position="187"/>
        <end position="243"/>
    </location>
</feature>
<feature type="domain" description="Sigma-54 factor interaction" evidence="5">
    <location>
        <begin position="319"/>
        <end position="541"/>
    </location>
</feature>
<dbReference type="InterPro" id="IPR058031">
    <property type="entry name" value="AAA_lid_NorR"/>
</dbReference>
<evidence type="ECO:0000313" key="7">
    <source>
        <dbReference type="EMBL" id="ALS24632.1"/>
    </source>
</evidence>
<dbReference type="PROSITE" id="PS50045">
    <property type="entry name" value="SIGMA54_INTERACT_4"/>
    <property type="match status" value="1"/>
</dbReference>
<evidence type="ECO:0000256" key="4">
    <source>
        <dbReference type="ARBA" id="ARBA00023163"/>
    </source>
</evidence>
<dbReference type="Gene3D" id="3.40.50.10660">
    <property type="entry name" value="PrpR receptor domain-like"/>
    <property type="match status" value="1"/>
</dbReference>
<dbReference type="SUPFAM" id="SSF46689">
    <property type="entry name" value="Homeodomain-like"/>
    <property type="match status" value="1"/>
</dbReference>
<name>A0A0U2UEH8_9BACL</name>
<dbReference type="Gene3D" id="3.40.50.2300">
    <property type="match status" value="1"/>
</dbReference>
<reference evidence="8" key="1">
    <citation type="submission" date="2015-12" db="EMBL/GenBank/DDBJ databases">
        <title>Complete genome sequences of two moderately thermophilic Paenibacillus species.</title>
        <authorList>
            <person name="Butler R.III."/>
            <person name="Wang J."/>
            <person name="Stark B.C."/>
            <person name="Pombert J.-F."/>
        </authorList>
    </citation>
    <scope>NUCLEOTIDE SEQUENCE [LARGE SCALE GENOMIC DNA]</scope>
    <source>
        <strain evidence="8">32O-Y</strain>
    </source>
</reference>
<dbReference type="CDD" id="cd00130">
    <property type="entry name" value="PAS"/>
    <property type="match status" value="1"/>
</dbReference>
<dbReference type="CDD" id="cd00009">
    <property type="entry name" value="AAA"/>
    <property type="match status" value="1"/>
</dbReference>
<dbReference type="InterPro" id="IPR027417">
    <property type="entry name" value="P-loop_NTPase"/>
</dbReference>
<evidence type="ECO:0000256" key="1">
    <source>
        <dbReference type="ARBA" id="ARBA00022741"/>
    </source>
</evidence>
<gene>
    <name evidence="7" type="ORF">IJ22_43460</name>
</gene>
<dbReference type="InterPro" id="IPR002078">
    <property type="entry name" value="Sigma_54_int"/>
</dbReference>
<dbReference type="SMART" id="SM00091">
    <property type="entry name" value="PAS"/>
    <property type="match status" value="1"/>
</dbReference>
<dbReference type="Gene3D" id="1.10.10.60">
    <property type="entry name" value="Homeodomain-like"/>
    <property type="match status" value="1"/>
</dbReference>
<keyword evidence="2" id="KW-0067">ATP-binding</keyword>
<evidence type="ECO:0000259" key="5">
    <source>
        <dbReference type="PROSITE" id="PS50045"/>
    </source>
</evidence>